<evidence type="ECO:0000313" key="4">
    <source>
        <dbReference type="Proteomes" id="UP000451471"/>
    </source>
</evidence>
<dbReference type="RefSeq" id="WP_158203604.1">
    <property type="nucleotide sequence ID" value="NZ_WSZK01000012.1"/>
</dbReference>
<dbReference type="Proteomes" id="UP000451471">
    <property type="component" value="Unassembled WGS sequence"/>
</dbReference>
<dbReference type="Pfam" id="PF03190">
    <property type="entry name" value="Thioredox_DsbH"/>
    <property type="match status" value="1"/>
</dbReference>
<accession>A0A6B0GJ70</accession>
<feature type="region of interest" description="Disordered" evidence="1">
    <location>
        <begin position="329"/>
        <end position="372"/>
    </location>
</feature>
<reference evidence="3 4" key="1">
    <citation type="submission" date="2019-12" db="EMBL/GenBank/DDBJ databases">
        <title>Halocatena pleomorpha gen. nov. sp. nov., an extremely halophilic archaeon of family Halobacteriaceae isolated from saltpan soil.</title>
        <authorList>
            <person name="Pal Y."/>
            <person name="Verma A."/>
            <person name="Krishnamurthi S."/>
            <person name="Kumar P."/>
        </authorList>
    </citation>
    <scope>NUCLEOTIDE SEQUENCE [LARGE SCALE GENOMIC DNA]</scope>
    <source>
        <strain evidence="3 4">JCM 16495</strain>
    </source>
</reference>
<dbReference type="InterPro" id="IPR004879">
    <property type="entry name" value="Ssp411-like_TRX"/>
</dbReference>
<evidence type="ECO:0000313" key="3">
    <source>
        <dbReference type="EMBL" id="MWG33881.1"/>
    </source>
</evidence>
<dbReference type="Gene3D" id="3.40.30.10">
    <property type="entry name" value="Glutaredoxin"/>
    <property type="match status" value="1"/>
</dbReference>
<dbReference type="CDD" id="cd02955">
    <property type="entry name" value="SSP411"/>
    <property type="match status" value="1"/>
</dbReference>
<dbReference type="Gene3D" id="1.50.10.10">
    <property type="match status" value="2"/>
</dbReference>
<dbReference type="OrthoDB" id="28016at2157"/>
<organism evidence="3 4">
    <name type="scientific">Halomarina oriensis</name>
    <dbReference type="NCBI Taxonomy" id="671145"/>
    <lineage>
        <taxon>Archaea</taxon>
        <taxon>Methanobacteriati</taxon>
        <taxon>Methanobacteriota</taxon>
        <taxon>Stenosarchaea group</taxon>
        <taxon>Halobacteria</taxon>
        <taxon>Halobacteriales</taxon>
        <taxon>Natronomonadaceae</taxon>
        <taxon>Halomarina</taxon>
    </lineage>
</organism>
<comment type="caution">
    <text evidence="3">The sequence shown here is derived from an EMBL/GenBank/DDBJ whole genome shotgun (WGS) entry which is preliminary data.</text>
</comment>
<feature type="domain" description="Spermatogenesis-associated protein 20-like TRX" evidence="2">
    <location>
        <begin position="7"/>
        <end position="169"/>
    </location>
</feature>
<dbReference type="SUPFAM" id="SSF48208">
    <property type="entry name" value="Six-hairpin glycosidases"/>
    <property type="match status" value="1"/>
</dbReference>
<dbReference type="InterPro" id="IPR024705">
    <property type="entry name" value="Ssp411"/>
</dbReference>
<dbReference type="InterPro" id="IPR008928">
    <property type="entry name" value="6-hairpin_glycosidase_sf"/>
</dbReference>
<dbReference type="PANTHER" id="PTHR42899">
    <property type="entry name" value="SPERMATOGENESIS-ASSOCIATED PROTEIN 20"/>
    <property type="match status" value="1"/>
</dbReference>
<dbReference type="GO" id="GO:0005975">
    <property type="term" value="P:carbohydrate metabolic process"/>
    <property type="evidence" value="ECO:0007669"/>
    <property type="project" value="InterPro"/>
</dbReference>
<protein>
    <submittedName>
        <fullName evidence="3">DUF255 domain-containing protein</fullName>
    </submittedName>
</protein>
<dbReference type="PANTHER" id="PTHR42899:SF1">
    <property type="entry name" value="SPERMATOGENESIS-ASSOCIATED PROTEIN 20"/>
    <property type="match status" value="1"/>
</dbReference>
<dbReference type="SUPFAM" id="SSF52833">
    <property type="entry name" value="Thioredoxin-like"/>
    <property type="match status" value="1"/>
</dbReference>
<dbReference type="EMBL" id="WSZK01000012">
    <property type="protein sequence ID" value="MWG33881.1"/>
    <property type="molecule type" value="Genomic_DNA"/>
</dbReference>
<evidence type="ECO:0000256" key="1">
    <source>
        <dbReference type="SAM" id="MobiDB-lite"/>
    </source>
</evidence>
<dbReference type="PIRSF" id="PIRSF006402">
    <property type="entry name" value="UCP006402_thioredoxin"/>
    <property type="match status" value="1"/>
</dbReference>
<sequence>MTDTDRNRLADAASPYLRQHADNPVDWQPWDDAALDAARERDVPIFLSVGYSACHWCHVMAEESFEDEATAEVLNESFVPIKVDREERPDIDQLYLTICQLVRGNAGWPLSVWLTPDLKPFFVGTYFPPEPRRNMPGFRDLLTDIADSWSNAEDRREMEQRGDQWTRAIEDELEDVPEPEAVPESDLLADAGSAAVRAADRDHGGFGQGQKFPQPGRLHLLARAYDATERDVYREVLDETLSAMASRGLYDHLGGGFHRYCVDREWAVPHFEKMLYDQAELTRAMLEGYRVTGTERYADAARETLEFVERELTHPDGGFYSTLDAESVVPEGTTEASGGTASKGEVPPGTSDRSGETAAESVVPADAKPGGEREEGAFYVWTPEQVHRLLDDEELADLFCARYGVTESGNFERGTTVLGISRSVDSLTDEFDRSPEAIREGLATAEARLFEAREERPRPPRDEKVLAGWNGLMVWAFADGALTFGERFADTAAEALAFVREELWDEGTETLSRRYAAGHDGTAVPGYLEDYAFLGRGALATYEATGDPEHLGFALDLGRALVERFYDAERGTLYFTPSGGESLVARPQEVSDHATPSSSGVAASLLLALDQFAPGAGFESVAQSTLEANSRRVQTNPLQHSALTLAADEFSAGHVELTVAADGWPAGWRERVGETYLPRRLLTVRPPTDETLSEWVERLDLEETPPVWAGREASDGPTAYLCESFACSPPRTDVGDALAWRD</sequence>
<keyword evidence="4" id="KW-1185">Reference proteome</keyword>
<gene>
    <name evidence="3" type="ORF">GQS65_05120</name>
</gene>
<dbReference type="AlphaFoldDB" id="A0A6B0GJ70"/>
<proteinExistence type="predicted"/>
<dbReference type="InterPro" id="IPR036249">
    <property type="entry name" value="Thioredoxin-like_sf"/>
</dbReference>
<dbReference type="InterPro" id="IPR012341">
    <property type="entry name" value="6hp_glycosidase-like_sf"/>
</dbReference>
<evidence type="ECO:0000259" key="2">
    <source>
        <dbReference type="Pfam" id="PF03190"/>
    </source>
</evidence>
<name>A0A6B0GJ70_9EURY</name>